<dbReference type="AlphaFoldDB" id="A0AAU7CRZ7"/>
<dbReference type="EMBL" id="CP155447">
    <property type="protein sequence ID" value="XBH07794.1"/>
    <property type="molecule type" value="Genomic_DNA"/>
</dbReference>
<dbReference type="InterPro" id="IPR000878">
    <property type="entry name" value="4pyrrol_Mease"/>
</dbReference>
<accession>A0AAU7CRZ7</accession>
<dbReference type="Gene3D" id="3.40.1010.10">
    <property type="entry name" value="Cobalt-precorrin-4 Transmethylase, Domain 1"/>
    <property type="match status" value="1"/>
</dbReference>
<dbReference type="InterPro" id="IPR014777">
    <property type="entry name" value="4pyrrole_Mease_sub1"/>
</dbReference>
<name>A0AAU7CRZ7_9BACT</name>
<dbReference type="NCBIfam" id="TIGR01465">
    <property type="entry name" value="cobM_cbiF"/>
    <property type="match status" value="1"/>
</dbReference>
<dbReference type="GO" id="GO:0009236">
    <property type="term" value="P:cobalamin biosynthetic process"/>
    <property type="evidence" value="ECO:0007669"/>
    <property type="project" value="UniProtKB-KW"/>
</dbReference>
<evidence type="ECO:0000313" key="8">
    <source>
        <dbReference type="EMBL" id="XBH07794.1"/>
    </source>
</evidence>
<dbReference type="PANTHER" id="PTHR45790">
    <property type="entry name" value="SIROHEME SYNTHASE-RELATED"/>
    <property type="match status" value="1"/>
</dbReference>
<evidence type="ECO:0000256" key="1">
    <source>
        <dbReference type="ARBA" id="ARBA00004953"/>
    </source>
</evidence>
<keyword evidence="6" id="KW-0949">S-adenosyl-L-methionine</keyword>
<evidence type="ECO:0000259" key="7">
    <source>
        <dbReference type="Pfam" id="PF00590"/>
    </source>
</evidence>
<dbReference type="Gene3D" id="3.30.950.10">
    <property type="entry name" value="Methyltransferase, Cobalt-precorrin-4 Transmethylase, Domain 2"/>
    <property type="match status" value="1"/>
</dbReference>
<evidence type="ECO:0000256" key="3">
    <source>
        <dbReference type="ARBA" id="ARBA00022573"/>
    </source>
</evidence>
<dbReference type="InterPro" id="IPR035996">
    <property type="entry name" value="4pyrrol_Methylase_sf"/>
</dbReference>
<dbReference type="PANTHER" id="PTHR45790:SF4">
    <property type="entry name" value="COBALT-PRECORRIN-4 C(11)-METHYLTRANSFERASE"/>
    <property type="match status" value="1"/>
</dbReference>
<proteinExistence type="inferred from homology"/>
<protein>
    <submittedName>
        <fullName evidence="8">Precorrin-4 C(11)-methyltransferase</fullName>
        <ecNumber evidence="8">2.1.1.133</ecNumber>
    </submittedName>
</protein>
<keyword evidence="3" id="KW-0169">Cobalamin biosynthesis</keyword>
<evidence type="ECO:0000256" key="6">
    <source>
        <dbReference type="ARBA" id="ARBA00022691"/>
    </source>
</evidence>
<feature type="domain" description="Tetrapyrrole methylase" evidence="7">
    <location>
        <begin position="9"/>
        <end position="214"/>
    </location>
</feature>
<dbReference type="CDD" id="cd11641">
    <property type="entry name" value="Precorrin-4_C11-MT"/>
    <property type="match status" value="1"/>
</dbReference>
<evidence type="ECO:0000256" key="4">
    <source>
        <dbReference type="ARBA" id="ARBA00022603"/>
    </source>
</evidence>
<dbReference type="PROSITE" id="PS00839">
    <property type="entry name" value="SUMT_1"/>
    <property type="match status" value="1"/>
</dbReference>
<evidence type="ECO:0000256" key="2">
    <source>
        <dbReference type="ARBA" id="ARBA00005879"/>
    </source>
</evidence>
<dbReference type="InterPro" id="IPR003043">
    <property type="entry name" value="Uropor_MeTrfase_CS"/>
</dbReference>
<dbReference type="InterPro" id="IPR014776">
    <property type="entry name" value="4pyrrole_Mease_sub2"/>
</dbReference>
<evidence type="ECO:0000256" key="5">
    <source>
        <dbReference type="ARBA" id="ARBA00022679"/>
    </source>
</evidence>
<keyword evidence="4 8" id="KW-0489">Methyltransferase</keyword>
<dbReference type="Pfam" id="PF00590">
    <property type="entry name" value="TP_methylase"/>
    <property type="match status" value="1"/>
</dbReference>
<dbReference type="GO" id="GO:0032259">
    <property type="term" value="P:methylation"/>
    <property type="evidence" value="ECO:0007669"/>
    <property type="project" value="UniProtKB-KW"/>
</dbReference>
<keyword evidence="5 8" id="KW-0808">Transferase</keyword>
<organism evidence="8">
    <name type="scientific">Singulisphaera sp. Ch08</name>
    <dbReference type="NCBI Taxonomy" id="3120278"/>
    <lineage>
        <taxon>Bacteria</taxon>
        <taxon>Pseudomonadati</taxon>
        <taxon>Planctomycetota</taxon>
        <taxon>Planctomycetia</taxon>
        <taxon>Isosphaerales</taxon>
        <taxon>Isosphaeraceae</taxon>
        <taxon>Singulisphaera</taxon>
    </lineage>
</organism>
<comment type="pathway">
    <text evidence="1">Cofactor biosynthesis; adenosylcobalamin biosynthesis.</text>
</comment>
<comment type="similarity">
    <text evidence="2">Belongs to the precorrin methyltransferase family.</text>
</comment>
<reference evidence="8" key="1">
    <citation type="submission" date="2024-05" db="EMBL/GenBank/DDBJ databases">
        <title>Planctomycetes of the genus Singulisphaera possess chitinolytic capabilities.</title>
        <authorList>
            <person name="Ivanova A."/>
        </authorList>
    </citation>
    <scope>NUCLEOTIDE SEQUENCE</scope>
    <source>
        <strain evidence="8">Ch08T</strain>
    </source>
</reference>
<dbReference type="EC" id="2.1.1.133" evidence="8"/>
<dbReference type="InterPro" id="IPR050161">
    <property type="entry name" value="Siro_Cobalamin_biosynth"/>
</dbReference>
<dbReference type="RefSeq" id="WP_406700634.1">
    <property type="nucleotide sequence ID" value="NZ_CP155447.1"/>
</dbReference>
<dbReference type="InterPro" id="IPR006362">
    <property type="entry name" value="Cbl_synth_CobM/CibF"/>
</dbReference>
<dbReference type="GO" id="GO:0046026">
    <property type="term" value="F:precorrin-4 C11-methyltransferase activity"/>
    <property type="evidence" value="ECO:0007669"/>
    <property type="project" value="UniProtKB-EC"/>
</dbReference>
<dbReference type="SUPFAM" id="SSF53790">
    <property type="entry name" value="Tetrapyrrole methylase"/>
    <property type="match status" value="1"/>
</dbReference>
<gene>
    <name evidence="8" type="primary">cobM</name>
    <name evidence="8" type="ORF">V5E97_17700</name>
</gene>
<sequence>MSISSTKGTVYFIGAGPGDPDLITVRGRALIERCPVCLFAGSLVPRVIVACAPKEAVVRNSASMHLDAIVAVMADASAEGKDVARVHSGDPSLYGAIAEQMRRLDELDVPYEVVPGVSSFQAAAAALKIELTPAGKNQSVILTRTAGRTGVPEVDDLASLGSHRTGMALFLSADQMAEVVVALQPSYGPDAPVVVAYRVGWPDQQFLRCSLAEVAAQMTSAGITRTALIFIGPMVDSAPALESHLYNKSYSHLFRKGATDNSNSDHEAASTDLAN</sequence>